<protein>
    <recommendedName>
        <fullName evidence="2">Terminase small subunit actinomycetes phage-type domain-containing protein</fullName>
    </recommendedName>
</protein>
<evidence type="ECO:0000313" key="4">
    <source>
        <dbReference type="Proteomes" id="UP001589890"/>
    </source>
</evidence>
<comment type="caution">
    <text evidence="3">The sequence shown here is derived from an EMBL/GenBank/DDBJ whole genome shotgun (WGS) entry which is preliminary data.</text>
</comment>
<feature type="compositionally biased region" description="Low complexity" evidence="1">
    <location>
        <begin position="62"/>
        <end position="80"/>
    </location>
</feature>
<proteinExistence type="predicted"/>
<dbReference type="EMBL" id="JBHLTC010000006">
    <property type="protein sequence ID" value="MFC0623832.1"/>
    <property type="molecule type" value="Genomic_DNA"/>
</dbReference>
<dbReference type="Pfam" id="PF23931">
    <property type="entry name" value="Terminase_6"/>
    <property type="match status" value="1"/>
</dbReference>
<gene>
    <name evidence="3" type="ORF">ACFFGN_07145</name>
</gene>
<dbReference type="InterPro" id="IPR057630">
    <property type="entry name" value="Terminase_6"/>
</dbReference>
<organism evidence="3 4">
    <name type="scientific">Kribbella deserti</name>
    <dbReference type="NCBI Taxonomy" id="1926257"/>
    <lineage>
        <taxon>Bacteria</taxon>
        <taxon>Bacillati</taxon>
        <taxon>Actinomycetota</taxon>
        <taxon>Actinomycetes</taxon>
        <taxon>Propionibacteriales</taxon>
        <taxon>Kribbellaceae</taxon>
        <taxon>Kribbella</taxon>
    </lineage>
</organism>
<evidence type="ECO:0000313" key="3">
    <source>
        <dbReference type="EMBL" id="MFC0623832.1"/>
    </source>
</evidence>
<feature type="domain" description="Terminase small subunit actinomycetes phage-type" evidence="2">
    <location>
        <begin position="5"/>
        <end position="87"/>
    </location>
</feature>
<accession>A0ABV6QGS7</accession>
<evidence type="ECO:0000259" key="2">
    <source>
        <dbReference type="Pfam" id="PF23931"/>
    </source>
</evidence>
<sequence>MSKLTAAVQEQTHDHPDKAAAALALAYAEELDAAIGKADALKDLGPGLLRVLESLALTPKARAAGGPAKPTDAAPTPAAPSRLEALRDQFGPGQDGAAPVDAATP</sequence>
<name>A0ABV6QGS7_9ACTN</name>
<reference evidence="3 4" key="1">
    <citation type="submission" date="2024-09" db="EMBL/GenBank/DDBJ databases">
        <authorList>
            <person name="Sun Q."/>
            <person name="Mori K."/>
        </authorList>
    </citation>
    <scope>NUCLEOTIDE SEQUENCE [LARGE SCALE GENOMIC DNA]</scope>
    <source>
        <strain evidence="3 4">CGMCC 1.15906</strain>
    </source>
</reference>
<dbReference type="RefSeq" id="WP_380044532.1">
    <property type="nucleotide sequence ID" value="NZ_JBHLTC010000006.1"/>
</dbReference>
<evidence type="ECO:0000256" key="1">
    <source>
        <dbReference type="SAM" id="MobiDB-lite"/>
    </source>
</evidence>
<keyword evidence="4" id="KW-1185">Reference proteome</keyword>
<feature type="region of interest" description="Disordered" evidence="1">
    <location>
        <begin position="62"/>
        <end position="105"/>
    </location>
</feature>
<dbReference type="Proteomes" id="UP001589890">
    <property type="component" value="Unassembled WGS sequence"/>
</dbReference>